<name>A0ABX9ZWF9_9BURK</name>
<reference evidence="1 2" key="1">
    <citation type="submission" date="2018-12" db="EMBL/GenBank/DDBJ databases">
        <title>The genome sequences of strain 502.</title>
        <authorList>
            <person name="Gao J."/>
            <person name="Sun J."/>
        </authorList>
    </citation>
    <scope>NUCLEOTIDE SEQUENCE [LARGE SCALE GENOMIC DNA]</scope>
    <source>
        <strain evidence="1 2">502</strain>
    </source>
</reference>
<protein>
    <submittedName>
        <fullName evidence="1">Uncharacterized protein</fullName>
    </submittedName>
</protein>
<evidence type="ECO:0000313" key="2">
    <source>
        <dbReference type="Proteomes" id="UP000271137"/>
    </source>
</evidence>
<gene>
    <name evidence="1" type="ORF">EJO66_32240</name>
</gene>
<accession>A0ABX9ZWF9</accession>
<proteinExistence type="predicted"/>
<dbReference type="InterPro" id="IPR054257">
    <property type="entry name" value="DUF6988"/>
</dbReference>
<evidence type="ECO:0000313" key="1">
    <source>
        <dbReference type="EMBL" id="RSZ24076.1"/>
    </source>
</evidence>
<comment type="caution">
    <text evidence="1">The sequence shown here is derived from an EMBL/GenBank/DDBJ whole genome shotgun (WGS) entry which is preliminary data.</text>
</comment>
<organism evidence="1 2">
    <name type="scientific">Variovorax beijingensis</name>
    <dbReference type="NCBI Taxonomy" id="2496117"/>
    <lineage>
        <taxon>Bacteria</taxon>
        <taxon>Pseudomonadati</taxon>
        <taxon>Pseudomonadota</taxon>
        <taxon>Betaproteobacteria</taxon>
        <taxon>Burkholderiales</taxon>
        <taxon>Comamonadaceae</taxon>
        <taxon>Variovorax</taxon>
    </lineage>
</organism>
<keyword evidence="2" id="KW-1185">Reference proteome</keyword>
<dbReference type="Pfam" id="PF22491">
    <property type="entry name" value="DUF6988"/>
    <property type="match status" value="1"/>
</dbReference>
<sequence>MSMPILSSAIVAALRDSSDISRWISTNHPGSIIQTPTSMLAGPSYGICLEHREAVLLLVEHDCRTSAYALLRSVYEAYMRGLWAEECADETALAQIVRTKELPTMDTVTKQLDKVGGDATFAQSKAKVWRAMSHYAHGGLRQLERWASADGIRPRHPDGETVEVLHHVNLYGLLAVLGIARLAHEPTEHLQGLQEKVLTFIAKLADST</sequence>
<dbReference type="EMBL" id="RXFQ01000053">
    <property type="protein sequence ID" value="RSZ24076.1"/>
    <property type="molecule type" value="Genomic_DNA"/>
</dbReference>
<dbReference type="Proteomes" id="UP000271137">
    <property type="component" value="Unassembled WGS sequence"/>
</dbReference>
<dbReference type="RefSeq" id="WP_125967260.1">
    <property type="nucleotide sequence ID" value="NZ_RXFQ01000053.1"/>
</dbReference>